<evidence type="ECO:0000256" key="1">
    <source>
        <dbReference type="SAM" id="Coils"/>
    </source>
</evidence>
<name>A0A645JJ05_9ZZZZ</name>
<dbReference type="Pfam" id="PF06114">
    <property type="entry name" value="Peptidase_M78"/>
    <property type="match status" value="1"/>
</dbReference>
<gene>
    <name evidence="3" type="ORF">SDC9_208052</name>
</gene>
<dbReference type="EMBL" id="VSSQ01135447">
    <property type="protein sequence ID" value="MPN60324.1"/>
    <property type="molecule type" value="Genomic_DNA"/>
</dbReference>
<reference evidence="3" key="1">
    <citation type="submission" date="2019-08" db="EMBL/GenBank/DDBJ databases">
        <authorList>
            <person name="Kucharzyk K."/>
            <person name="Murdoch R.W."/>
            <person name="Higgins S."/>
            <person name="Loffler F."/>
        </authorList>
    </citation>
    <scope>NUCLEOTIDE SEQUENCE</scope>
</reference>
<proteinExistence type="predicted"/>
<feature type="domain" description="IrrE N-terminal-like" evidence="2">
    <location>
        <begin position="37"/>
        <end position="112"/>
    </location>
</feature>
<comment type="caution">
    <text evidence="3">The sequence shown here is derived from an EMBL/GenBank/DDBJ whole genome shotgun (WGS) entry which is preliminary data.</text>
</comment>
<organism evidence="3">
    <name type="scientific">bioreactor metagenome</name>
    <dbReference type="NCBI Taxonomy" id="1076179"/>
    <lineage>
        <taxon>unclassified sequences</taxon>
        <taxon>metagenomes</taxon>
        <taxon>ecological metagenomes</taxon>
    </lineage>
</organism>
<evidence type="ECO:0000313" key="3">
    <source>
        <dbReference type="EMBL" id="MPN60324.1"/>
    </source>
</evidence>
<evidence type="ECO:0000259" key="2">
    <source>
        <dbReference type="Pfam" id="PF06114"/>
    </source>
</evidence>
<dbReference type="AlphaFoldDB" id="A0A645JJ05"/>
<dbReference type="Gene3D" id="1.10.10.2910">
    <property type="match status" value="1"/>
</dbReference>
<accession>A0A645JJ05</accession>
<protein>
    <recommendedName>
        <fullName evidence="2">IrrE N-terminal-like domain-containing protein</fullName>
    </recommendedName>
</protein>
<sequence length="123" mass="14032">MPKCSSCTRIRIAVKTDNSTWNRLLDLATKKNIIVYMSDLSATVNGIYFQIGDMGVIGIKNSLADSKNFVLAHELGHSVLHKNYGDQVFTQSDNDRQRIQKAELEADRFAEKLIKLLERRYVK</sequence>
<dbReference type="InterPro" id="IPR010359">
    <property type="entry name" value="IrrE_HExxH"/>
</dbReference>
<feature type="coiled-coil region" evidence="1">
    <location>
        <begin position="92"/>
        <end position="119"/>
    </location>
</feature>
<keyword evidence="1" id="KW-0175">Coiled coil</keyword>